<dbReference type="PANTHER" id="PTHR30482:SF10">
    <property type="entry name" value="HIGH-AFFINITY BRANCHED-CHAIN AMINO ACID TRANSPORT PROTEIN BRAE"/>
    <property type="match status" value="1"/>
</dbReference>
<feature type="transmembrane region" description="Helical" evidence="6">
    <location>
        <begin position="147"/>
        <end position="166"/>
    </location>
</feature>
<dbReference type="RefSeq" id="WP_377832448.1">
    <property type="nucleotide sequence ID" value="NZ_JBHRSK010000004.1"/>
</dbReference>
<keyword evidence="2" id="KW-1003">Cell membrane</keyword>
<keyword evidence="4 6" id="KW-1133">Transmembrane helix</keyword>
<feature type="transmembrane region" description="Helical" evidence="6">
    <location>
        <begin position="268"/>
        <end position="287"/>
    </location>
</feature>
<reference evidence="8" key="1">
    <citation type="journal article" date="2019" name="Int. J. Syst. Evol. Microbiol.">
        <title>The Global Catalogue of Microorganisms (GCM) 10K type strain sequencing project: providing services to taxonomists for standard genome sequencing and annotation.</title>
        <authorList>
            <consortium name="The Broad Institute Genomics Platform"/>
            <consortium name="The Broad Institute Genome Sequencing Center for Infectious Disease"/>
            <person name="Wu L."/>
            <person name="Ma J."/>
        </authorList>
    </citation>
    <scope>NUCLEOTIDE SEQUENCE [LARGE SCALE GENOMIC DNA]</scope>
    <source>
        <strain evidence="8">KCTC 62192</strain>
    </source>
</reference>
<evidence type="ECO:0000256" key="2">
    <source>
        <dbReference type="ARBA" id="ARBA00022475"/>
    </source>
</evidence>
<dbReference type="InterPro" id="IPR043428">
    <property type="entry name" value="LivM-like"/>
</dbReference>
<sequence>MNRWLLVTSLAVAAALAFLPLAGNAVLIQFGIDALLMAVLAQSWNILGGFTGYVSFGNSVFYGLGTYGTAIAMAQYHLPFGLGLGLGALLAMLCAALVGLPILRLRGPYFAIATLGLNGAMMAIVSNLPIAGANIGLVLPLMRSDTVFYELALALLVACSLTVLWISRARYGMALIAIREDEDAAGTMGVDATRYKISALVLASFFSAIAGGIHAYWATFVDPASAFDPTLNVRMVIMCVFGGPGTVLGPVVGAFVLSAVYEILAAKISTAAALLFGVVIVLAVVFMPGGLADLMRGARRHGWRYFIRNIRENRL</sequence>
<feature type="transmembrane region" description="Helical" evidence="6">
    <location>
        <begin position="115"/>
        <end position="141"/>
    </location>
</feature>
<comment type="subcellular location">
    <subcellularLocation>
        <location evidence="1">Cell membrane</location>
        <topology evidence="1">Multi-pass membrane protein</topology>
    </subcellularLocation>
</comment>
<accession>A0ABV7AEL4</accession>
<dbReference type="PANTHER" id="PTHR30482">
    <property type="entry name" value="HIGH-AFFINITY BRANCHED-CHAIN AMINO ACID TRANSPORT SYSTEM PERMEASE"/>
    <property type="match status" value="1"/>
</dbReference>
<organism evidence="7 8">
    <name type="scientific">Acidimangrovimonas pyrenivorans</name>
    <dbReference type="NCBI Taxonomy" id="2030798"/>
    <lineage>
        <taxon>Bacteria</taxon>
        <taxon>Pseudomonadati</taxon>
        <taxon>Pseudomonadota</taxon>
        <taxon>Alphaproteobacteria</taxon>
        <taxon>Rhodobacterales</taxon>
        <taxon>Paracoccaceae</taxon>
        <taxon>Acidimangrovimonas</taxon>
    </lineage>
</organism>
<feature type="transmembrane region" description="Helical" evidence="6">
    <location>
        <begin position="197"/>
        <end position="215"/>
    </location>
</feature>
<name>A0ABV7AEL4_9RHOB</name>
<dbReference type="InterPro" id="IPR001851">
    <property type="entry name" value="ABC_transp_permease"/>
</dbReference>
<dbReference type="CDD" id="cd06581">
    <property type="entry name" value="TM_PBP1_LivM_like"/>
    <property type="match status" value="1"/>
</dbReference>
<proteinExistence type="predicted"/>
<evidence type="ECO:0000313" key="7">
    <source>
        <dbReference type="EMBL" id="MFC2967801.1"/>
    </source>
</evidence>
<comment type="caution">
    <text evidence="7">The sequence shown here is derived from an EMBL/GenBank/DDBJ whole genome shotgun (WGS) entry which is preliminary data.</text>
</comment>
<evidence type="ECO:0000256" key="1">
    <source>
        <dbReference type="ARBA" id="ARBA00004651"/>
    </source>
</evidence>
<dbReference type="Pfam" id="PF02653">
    <property type="entry name" value="BPD_transp_2"/>
    <property type="match status" value="1"/>
</dbReference>
<evidence type="ECO:0000256" key="3">
    <source>
        <dbReference type="ARBA" id="ARBA00022692"/>
    </source>
</evidence>
<feature type="transmembrane region" description="Helical" evidence="6">
    <location>
        <begin position="84"/>
        <end position="103"/>
    </location>
</feature>
<protein>
    <submittedName>
        <fullName evidence="7">Branched-chain amino acid ABC transporter permease</fullName>
    </submittedName>
</protein>
<dbReference type="EMBL" id="JBHRSK010000004">
    <property type="protein sequence ID" value="MFC2967801.1"/>
    <property type="molecule type" value="Genomic_DNA"/>
</dbReference>
<evidence type="ECO:0000256" key="6">
    <source>
        <dbReference type="SAM" id="Phobius"/>
    </source>
</evidence>
<keyword evidence="8" id="KW-1185">Reference proteome</keyword>
<feature type="transmembrane region" description="Helical" evidence="6">
    <location>
        <begin position="235"/>
        <end position="261"/>
    </location>
</feature>
<evidence type="ECO:0000313" key="8">
    <source>
        <dbReference type="Proteomes" id="UP001595443"/>
    </source>
</evidence>
<evidence type="ECO:0000256" key="5">
    <source>
        <dbReference type="ARBA" id="ARBA00023136"/>
    </source>
</evidence>
<keyword evidence="5 6" id="KW-0472">Membrane</keyword>
<gene>
    <name evidence="7" type="ORF">ACFOES_06825</name>
</gene>
<dbReference type="Proteomes" id="UP001595443">
    <property type="component" value="Unassembled WGS sequence"/>
</dbReference>
<evidence type="ECO:0000256" key="4">
    <source>
        <dbReference type="ARBA" id="ARBA00022989"/>
    </source>
</evidence>
<keyword evidence="3 6" id="KW-0812">Transmembrane</keyword>